<evidence type="ECO:0000313" key="3">
    <source>
        <dbReference type="EMBL" id="KNF67011.1"/>
    </source>
</evidence>
<evidence type="ECO:0000313" key="5">
    <source>
        <dbReference type="Proteomes" id="UP000037564"/>
    </source>
</evidence>
<protein>
    <submittedName>
        <fullName evidence="3">DNA-packaging protein FI</fullName>
    </submittedName>
    <submittedName>
        <fullName evidence="2">Phage DNA packaging protein</fullName>
    </submittedName>
</protein>
<gene>
    <name evidence="2" type="ORF">BvCmsKKP061_05238</name>
    <name evidence="4" type="ORF">C9Z68_24200</name>
    <name evidence="3" type="ORF">WR15_17100</name>
</gene>
<evidence type="ECO:0000313" key="7">
    <source>
        <dbReference type="Proteomes" id="UP000309937"/>
    </source>
</evidence>
<evidence type="ECO:0000313" key="6">
    <source>
        <dbReference type="Proteomes" id="UP000303027"/>
    </source>
</evidence>
<dbReference type="EMBL" id="BFXY01000192">
    <property type="protein sequence ID" value="GDH65618.1"/>
    <property type="molecule type" value="Genomic_DNA"/>
</dbReference>
<name>A0A0B1K732_ECOLX</name>
<dbReference type="Proteomes" id="UP000037564">
    <property type="component" value="Unassembled WGS sequence"/>
</dbReference>
<accession>A0A0B1K732</accession>
<feature type="region of interest" description="Disordered" evidence="1">
    <location>
        <begin position="39"/>
        <end position="76"/>
    </location>
</feature>
<proteinExistence type="predicted"/>
<evidence type="ECO:0000313" key="4">
    <source>
        <dbReference type="EMBL" id="TJQ08050.1"/>
    </source>
</evidence>
<dbReference type="Pfam" id="PF14000">
    <property type="entry name" value="Packaging_FI"/>
    <property type="match status" value="1"/>
</dbReference>
<sequence>MATKEENLNRLRQLAGLLGREADISGSAADIAQRVSEWEEELAASREGIMPGDESGPEQNHTDDGEQLHNTDATDDVKAVRVRKCLHVMGYCPETGRPVELTYRGMRVLVPSPLATAMIQHGTAEHA</sequence>
<dbReference type="PATRIC" id="fig|562.11293.peg.2653"/>
<feature type="compositionally biased region" description="Basic and acidic residues" evidence="1">
    <location>
        <begin position="60"/>
        <end position="69"/>
    </location>
</feature>
<dbReference type="EMBL" id="LGZN01000041">
    <property type="protein sequence ID" value="KNF67011.1"/>
    <property type="molecule type" value="Genomic_DNA"/>
</dbReference>
<evidence type="ECO:0000313" key="2">
    <source>
        <dbReference type="EMBL" id="GDH65618.1"/>
    </source>
</evidence>
<reference evidence="2 6" key="2">
    <citation type="submission" date="2018-04" db="EMBL/GenBank/DDBJ databases">
        <title>Large scale genomics of bovine and human commensal E. coli to reveal the emerging process of EHEC.</title>
        <authorList>
            <person name="Arimizu Y."/>
            <person name="Ogura Y."/>
        </authorList>
    </citation>
    <scope>NUCLEOTIDE SEQUENCE [LARGE SCALE GENOMIC DNA]</scope>
    <source>
        <strain evidence="2 6">KK-P061</strain>
    </source>
</reference>
<dbReference type="RefSeq" id="WP_001355131.1">
    <property type="nucleotide sequence ID" value="NZ_BFKI01000241.1"/>
</dbReference>
<evidence type="ECO:0000256" key="1">
    <source>
        <dbReference type="SAM" id="MobiDB-lite"/>
    </source>
</evidence>
<dbReference type="Proteomes" id="UP000303027">
    <property type="component" value="Unassembled WGS sequence"/>
</dbReference>
<comment type="caution">
    <text evidence="3">The sequence shown here is derived from an EMBL/GenBank/DDBJ whole genome shotgun (WGS) entry which is preliminary data.</text>
</comment>
<dbReference type="Proteomes" id="UP000309937">
    <property type="component" value="Unassembled WGS sequence"/>
</dbReference>
<reference evidence="3 5" key="1">
    <citation type="submission" date="2015-07" db="EMBL/GenBank/DDBJ databases">
        <title>Genome sequences of 64 non-O157:H7 Shiga toxin-producing Escherichia coli strains.</title>
        <authorList>
            <person name="Gonzalez-Escalona N."/>
            <person name="Toro M."/>
            <person name="Timme R."/>
            <person name="Payne J."/>
        </authorList>
    </citation>
    <scope>NUCLEOTIDE SEQUENCE [LARGE SCALE GENOMIC DNA]</scope>
    <source>
        <strain evidence="3 5">CFSAN026843</strain>
    </source>
</reference>
<dbReference type="InterPro" id="IPR025147">
    <property type="entry name" value="Packaging_FI"/>
</dbReference>
<reference evidence="4 7" key="3">
    <citation type="submission" date="2018-12" db="EMBL/GenBank/DDBJ databases">
        <title>Food and Water Safety Consortium.</title>
        <authorList>
            <person name="Tyson S."/>
            <person name="Peterson C.-L."/>
            <person name="Olson A."/>
            <person name="Tyler S."/>
            <person name="Cabral J."/>
            <person name="Lynch T."/>
            <person name="Knox N."/>
            <person name="Van Domselaar G."/>
            <person name="Graham M."/>
        </authorList>
    </citation>
    <scope>NUCLEOTIDE SEQUENCE [LARGE SCALE GENOMIC DNA]</scope>
    <source>
        <strain evidence="4 7">FWSEC0118</strain>
    </source>
</reference>
<dbReference type="AlphaFoldDB" id="A0A0B1K732"/>
<organism evidence="3 5">
    <name type="scientific">Escherichia coli</name>
    <dbReference type="NCBI Taxonomy" id="562"/>
    <lineage>
        <taxon>Bacteria</taxon>
        <taxon>Pseudomonadati</taxon>
        <taxon>Pseudomonadota</taxon>
        <taxon>Gammaproteobacteria</taxon>
        <taxon>Enterobacterales</taxon>
        <taxon>Enterobacteriaceae</taxon>
        <taxon>Escherichia</taxon>
    </lineage>
</organism>
<dbReference type="EMBL" id="RRGJ01000067">
    <property type="protein sequence ID" value="TJQ08050.1"/>
    <property type="molecule type" value="Genomic_DNA"/>
</dbReference>